<organism evidence="2 3">
    <name type="scientific">Polystyrenella longa</name>
    <dbReference type="NCBI Taxonomy" id="2528007"/>
    <lineage>
        <taxon>Bacteria</taxon>
        <taxon>Pseudomonadati</taxon>
        <taxon>Planctomycetota</taxon>
        <taxon>Planctomycetia</taxon>
        <taxon>Planctomycetales</taxon>
        <taxon>Planctomycetaceae</taxon>
        <taxon>Polystyrenella</taxon>
    </lineage>
</organism>
<name>A0A518CSC2_9PLAN</name>
<feature type="compositionally biased region" description="Basic residues" evidence="1">
    <location>
        <begin position="328"/>
        <end position="341"/>
    </location>
</feature>
<evidence type="ECO:0000256" key="1">
    <source>
        <dbReference type="SAM" id="MobiDB-lite"/>
    </source>
</evidence>
<dbReference type="OrthoDB" id="253103at2"/>
<dbReference type="KEGG" id="plon:Pla110_38730"/>
<keyword evidence="3" id="KW-1185">Reference proteome</keyword>
<accession>A0A518CSC2</accession>
<gene>
    <name evidence="2" type="ORF">Pla110_38730</name>
</gene>
<evidence type="ECO:0000313" key="2">
    <source>
        <dbReference type="EMBL" id="QDU82118.1"/>
    </source>
</evidence>
<dbReference type="AlphaFoldDB" id="A0A518CSC2"/>
<protein>
    <submittedName>
        <fullName evidence="2">Uncharacterized protein</fullName>
    </submittedName>
</protein>
<feature type="region of interest" description="Disordered" evidence="1">
    <location>
        <begin position="322"/>
        <end position="366"/>
    </location>
</feature>
<dbReference type="RefSeq" id="WP_144998038.1">
    <property type="nucleotide sequence ID" value="NZ_CP036281.1"/>
</dbReference>
<dbReference type="Proteomes" id="UP000317178">
    <property type="component" value="Chromosome"/>
</dbReference>
<evidence type="ECO:0000313" key="3">
    <source>
        <dbReference type="Proteomes" id="UP000317178"/>
    </source>
</evidence>
<sequence>MNQFSKKTKMIGATSILLTGGIIILFVARQLEAADPKAGSELLKLSHSEKVQVEKNLNYFQSLSPEDQTELREMHKKIQGTNDLRNMFNIYCDWLDSLTPWQRKELAETNSVHERMALINRFLEENRAQENQKKMFDQLREEELSNQQETEARLAQLPAEIASILEPLRQKMKLEPEVQQSLDLLDQQDQNARLLRIALEQEFKKSGREQDEESKLVTSDMVKEMIRRIPNKETRKWLEKIPPQGHGMAVFHFIHHQIESYYRDFAKKGQEPTIEQLEDVFDKLDEKVKADIGPANQPPERFKRLLKKYWLNQDLGEIERLLNSQRKRDSRGRPGGRSRHRRPDDDRSRFGSPPRPNPSSDERPKD</sequence>
<dbReference type="EMBL" id="CP036281">
    <property type="protein sequence ID" value="QDU82118.1"/>
    <property type="molecule type" value="Genomic_DNA"/>
</dbReference>
<proteinExistence type="predicted"/>
<reference evidence="2 3" key="1">
    <citation type="submission" date="2019-02" db="EMBL/GenBank/DDBJ databases">
        <title>Deep-cultivation of Planctomycetes and their phenomic and genomic characterization uncovers novel biology.</title>
        <authorList>
            <person name="Wiegand S."/>
            <person name="Jogler M."/>
            <person name="Boedeker C."/>
            <person name="Pinto D."/>
            <person name="Vollmers J."/>
            <person name="Rivas-Marin E."/>
            <person name="Kohn T."/>
            <person name="Peeters S.H."/>
            <person name="Heuer A."/>
            <person name="Rast P."/>
            <person name="Oberbeckmann S."/>
            <person name="Bunk B."/>
            <person name="Jeske O."/>
            <person name="Meyerdierks A."/>
            <person name="Storesund J.E."/>
            <person name="Kallscheuer N."/>
            <person name="Luecker S."/>
            <person name="Lage O.M."/>
            <person name="Pohl T."/>
            <person name="Merkel B.J."/>
            <person name="Hornburger P."/>
            <person name="Mueller R.-W."/>
            <person name="Bruemmer F."/>
            <person name="Labrenz M."/>
            <person name="Spormann A.M."/>
            <person name="Op den Camp H."/>
            <person name="Overmann J."/>
            <person name="Amann R."/>
            <person name="Jetten M.S.M."/>
            <person name="Mascher T."/>
            <person name="Medema M.H."/>
            <person name="Devos D.P."/>
            <person name="Kaster A.-K."/>
            <person name="Ovreas L."/>
            <person name="Rohde M."/>
            <person name="Galperin M.Y."/>
            <person name="Jogler C."/>
        </authorList>
    </citation>
    <scope>NUCLEOTIDE SEQUENCE [LARGE SCALE GENOMIC DNA]</scope>
    <source>
        <strain evidence="2 3">Pla110</strain>
    </source>
</reference>